<proteinExistence type="predicted"/>
<protein>
    <recommendedName>
        <fullName evidence="3">DUF4149 domain-containing protein</fullName>
    </recommendedName>
</protein>
<dbReference type="EnsemblProtists" id="EOD30149">
    <property type="protein sequence ID" value="EOD30149"/>
    <property type="gene ID" value="EMIHUDRAFT_434557"/>
</dbReference>
<evidence type="ECO:0000313" key="2">
    <source>
        <dbReference type="Proteomes" id="UP000013827"/>
    </source>
</evidence>
<dbReference type="Proteomes" id="UP000013827">
    <property type="component" value="Unassembled WGS sequence"/>
</dbReference>
<dbReference type="AlphaFoldDB" id="A0A0D3K314"/>
<dbReference type="HOGENOM" id="CLU_1690026_0_0_1"/>
<sequence>MLAIILALPALVVHHNDIAPSNALKLRGGVALDTKTLNTINGLYHVGFGAALYADPNAFADSGASPIKYTADAEGPVGAFTSRAFGAMMLALSSAAYFDPESTGVLKAFAIAEALFTPILVKNIQDGEPAFKKKMWIFQSFVHIPLAALMLFKAFK</sequence>
<keyword evidence="2" id="KW-1185">Reference proteome</keyword>
<accession>A0A0D3K314</accession>
<name>A0A0D3K314_EMIH1</name>
<reference evidence="2" key="1">
    <citation type="journal article" date="2013" name="Nature">
        <title>Pan genome of the phytoplankton Emiliania underpins its global distribution.</title>
        <authorList>
            <person name="Read B.A."/>
            <person name="Kegel J."/>
            <person name="Klute M.J."/>
            <person name="Kuo A."/>
            <person name="Lefebvre S.C."/>
            <person name="Maumus F."/>
            <person name="Mayer C."/>
            <person name="Miller J."/>
            <person name="Monier A."/>
            <person name="Salamov A."/>
            <person name="Young J."/>
            <person name="Aguilar M."/>
            <person name="Claverie J.M."/>
            <person name="Frickenhaus S."/>
            <person name="Gonzalez K."/>
            <person name="Herman E.K."/>
            <person name="Lin Y.C."/>
            <person name="Napier J."/>
            <person name="Ogata H."/>
            <person name="Sarno A.F."/>
            <person name="Shmutz J."/>
            <person name="Schroeder D."/>
            <person name="de Vargas C."/>
            <person name="Verret F."/>
            <person name="von Dassow P."/>
            <person name="Valentin K."/>
            <person name="Van de Peer Y."/>
            <person name="Wheeler G."/>
            <person name="Dacks J.B."/>
            <person name="Delwiche C.F."/>
            <person name="Dyhrman S.T."/>
            <person name="Glockner G."/>
            <person name="John U."/>
            <person name="Richards T."/>
            <person name="Worden A.Z."/>
            <person name="Zhang X."/>
            <person name="Grigoriev I.V."/>
            <person name="Allen A.E."/>
            <person name="Bidle K."/>
            <person name="Borodovsky M."/>
            <person name="Bowler C."/>
            <person name="Brownlee C."/>
            <person name="Cock J.M."/>
            <person name="Elias M."/>
            <person name="Gladyshev V.N."/>
            <person name="Groth M."/>
            <person name="Guda C."/>
            <person name="Hadaegh A."/>
            <person name="Iglesias-Rodriguez M.D."/>
            <person name="Jenkins J."/>
            <person name="Jones B.M."/>
            <person name="Lawson T."/>
            <person name="Leese F."/>
            <person name="Lindquist E."/>
            <person name="Lobanov A."/>
            <person name="Lomsadze A."/>
            <person name="Malik S.B."/>
            <person name="Marsh M.E."/>
            <person name="Mackinder L."/>
            <person name="Mock T."/>
            <person name="Mueller-Roeber B."/>
            <person name="Pagarete A."/>
            <person name="Parker M."/>
            <person name="Probert I."/>
            <person name="Quesneville H."/>
            <person name="Raines C."/>
            <person name="Rensing S.A."/>
            <person name="Riano-Pachon D.M."/>
            <person name="Richier S."/>
            <person name="Rokitta S."/>
            <person name="Shiraiwa Y."/>
            <person name="Soanes D.M."/>
            <person name="van der Giezen M."/>
            <person name="Wahlund T.M."/>
            <person name="Williams B."/>
            <person name="Wilson W."/>
            <person name="Wolfe G."/>
            <person name="Wurch L.L."/>
        </authorList>
    </citation>
    <scope>NUCLEOTIDE SEQUENCE</scope>
</reference>
<evidence type="ECO:0008006" key="3">
    <source>
        <dbReference type="Google" id="ProtNLM"/>
    </source>
</evidence>
<dbReference type="KEGG" id="ehx:EMIHUDRAFT_434557"/>
<evidence type="ECO:0000313" key="1">
    <source>
        <dbReference type="EnsemblProtists" id="EOD30149"/>
    </source>
</evidence>
<dbReference type="RefSeq" id="XP_005782578.1">
    <property type="nucleotide sequence ID" value="XM_005782521.1"/>
</dbReference>
<organism evidence="1 2">
    <name type="scientific">Emiliania huxleyi (strain CCMP1516)</name>
    <dbReference type="NCBI Taxonomy" id="280463"/>
    <lineage>
        <taxon>Eukaryota</taxon>
        <taxon>Haptista</taxon>
        <taxon>Haptophyta</taxon>
        <taxon>Prymnesiophyceae</taxon>
        <taxon>Isochrysidales</taxon>
        <taxon>Noelaerhabdaceae</taxon>
        <taxon>Emiliania</taxon>
    </lineage>
</organism>
<reference evidence="1" key="2">
    <citation type="submission" date="2024-10" db="UniProtKB">
        <authorList>
            <consortium name="EnsemblProtists"/>
        </authorList>
    </citation>
    <scope>IDENTIFICATION</scope>
</reference>
<dbReference type="PaxDb" id="2903-EOD30149"/>
<dbReference type="GeneID" id="17275423"/>